<feature type="region of interest" description="Disordered" evidence="1">
    <location>
        <begin position="24"/>
        <end position="57"/>
    </location>
</feature>
<feature type="compositionally biased region" description="Polar residues" evidence="1">
    <location>
        <begin position="47"/>
        <end position="57"/>
    </location>
</feature>
<reference evidence="2 3" key="1">
    <citation type="journal article" date="2023" name="Sci. Data">
        <title>Genome assembly of the Korean intertidal mud-creeper Batillaria attramentaria.</title>
        <authorList>
            <person name="Patra A.K."/>
            <person name="Ho P.T."/>
            <person name="Jun S."/>
            <person name="Lee S.J."/>
            <person name="Kim Y."/>
            <person name="Won Y.J."/>
        </authorList>
    </citation>
    <scope>NUCLEOTIDE SEQUENCE [LARGE SCALE GENOMIC DNA]</scope>
    <source>
        <strain evidence="2">Wonlab-2016</strain>
    </source>
</reference>
<dbReference type="Proteomes" id="UP001519460">
    <property type="component" value="Unassembled WGS sequence"/>
</dbReference>
<feature type="non-terminal residue" evidence="2">
    <location>
        <position position="1"/>
    </location>
</feature>
<evidence type="ECO:0000256" key="1">
    <source>
        <dbReference type="SAM" id="MobiDB-lite"/>
    </source>
</evidence>
<name>A0ABD0LKU9_9CAEN</name>
<proteinExistence type="predicted"/>
<dbReference type="AlphaFoldDB" id="A0ABD0LKU9"/>
<protein>
    <submittedName>
        <fullName evidence="2">Uncharacterized protein</fullName>
    </submittedName>
</protein>
<evidence type="ECO:0000313" key="3">
    <source>
        <dbReference type="Proteomes" id="UP001519460"/>
    </source>
</evidence>
<gene>
    <name evidence="2" type="ORF">BaRGS_00008718</name>
</gene>
<keyword evidence="3" id="KW-1185">Reference proteome</keyword>
<sequence length="57" mass="6531">KHPDQASDYQDSSPQRRGCLLNLLGRGREGTTRKHSSCFRKHPDQFSDCSDSSPKRR</sequence>
<dbReference type="EMBL" id="JACVVK020000039">
    <property type="protein sequence ID" value="KAK7500171.1"/>
    <property type="molecule type" value="Genomic_DNA"/>
</dbReference>
<accession>A0ABD0LKU9</accession>
<feature type="non-terminal residue" evidence="2">
    <location>
        <position position="57"/>
    </location>
</feature>
<evidence type="ECO:0000313" key="2">
    <source>
        <dbReference type="EMBL" id="KAK7500171.1"/>
    </source>
</evidence>
<organism evidence="2 3">
    <name type="scientific">Batillaria attramentaria</name>
    <dbReference type="NCBI Taxonomy" id="370345"/>
    <lineage>
        <taxon>Eukaryota</taxon>
        <taxon>Metazoa</taxon>
        <taxon>Spiralia</taxon>
        <taxon>Lophotrochozoa</taxon>
        <taxon>Mollusca</taxon>
        <taxon>Gastropoda</taxon>
        <taxon>Caenogastropoda</taxon>
        <taxon>Sorbeoconcha</taxon>
        <taxon>Cerithioidea</taxon>
        <taxon>Batillariidae</taxon>
        <taxon>Batillaria</taxon>
    </lineage>
</organism>
<comment type="caution">
    <text evidence="2">The sequence shown here is derived from an EMBL/GenBank/DDBJ whole genome shotgun (WGS) entry which is preliminary data.</text>
</comment>